<comment type="caution">
    <text evidence="3">The sequence shown here is derived from an EMBL/GenBank/DDBJ whole genome shotgun (WGS) entry which is preliminary data.</text>
</comment>
<feature type="compositionally biased region" description="Low complexity" evidence="2">
    <location>
        <begin position="118"/>
        <end position="153"/>
    </location>
</feature>
<organism evidence="3 4">
    <name type="scientific">Dichotomicrobium thermohalophilum</name>
    <dbReference type="NCBI Taxonomy" id="933063"/>
    <lineage>
        <taxon>Bacteria</taxon>
        <taxon>Pseudomonadati</taxon>
        <taxon>Pseudomonadota</taxon>
        <taxon>Alphaproteobacteria</taxon>
        <taxon>Hyphomicrobiales</taxon>
        <taxon>Hyphomicrobiaceae</taxon>
        <taxon>Dichotomicrobium</taxon>
    </lineage>
</organism>
<sequence length="161" mass="17485">MSESVIGEDLTIIGNVKSKGNLKLDGKLQGDMYCASLIVSEKGRIDGGIVANNEVIVFGNVSGSIRSKRVMLHSTAHVEGDIYHQGIGIEMGTRYDGTLRWTEDPEAFTFAGDGKSDQQQPTTAETSETQQAAQSQQQAQQTQQAQSAQQQESGGRRLLRR</sequence>
<dbReference type="Proteomes" id="UP000266273">
    <property type="component" value="Unassembled WGS sequence"/>
</dbReference>
<evidence type="ECO:0000313" key="4">
    <source>
        <dbReference type="Proteomes" id="UP000266273"/>
    </source>
</evidence>
<gene>
    <name evidence="3" type="ORF">BXY53_1740</name>
</gene>
<dbReference type="RefSeq" id="WP_119061409.1">
    <property type="nucleotide sequence ID" value="NZ_QXDF01000001.1"/>
</dbReference>
<dbReference type="InterPro" id="IPR007607">
    <property type="entry name" value="BacA/B"/>
</dbReference>
<dbReference type="Pfam" id="PF04519">
    <property type="entry name" value="Bactofilin"/>
    <property type="match status" value="1"/>
</dbReference>
<accession>A0A397QF03</accession>
<proteinExistence type="inferred from homology"/>
<dbReference type="PANTHER" id="PTHR35024:SF4">
    <property type="entry name" value="POLYMER-FORMING CYTOSKELETAL PROTEIN"/>
    <property type="match status" value="1"/>
</dbReference>
<dbReference type="EMBL" id="QXDF01000001">
    <property type="protein sequence ID" value="RIA56634.1"/>
    <property type="molecule type" value="Genomic_DNA"/>
</dbReference>
<dbReference type="PANTHER" id="PTHR35024">
    <property type="entry name" value="HYPOTHETICAL CYTOSOLIC PROTEIN"/>
    <property type="match status" value="1"/>
</dbReference>
<feature type="region of interest" description="Disordered" evidence="2">
    <location>
        <begin position="108"/>
        <end position="161"/>
    </location>
</feature>
<name>A0A397QF03_9HYPH</name>
<evidence type="ECO:0000256" key="1">
    <source>
        <dbReference type="ARBA" id="ARBA00044755"/>
    </source>
</evidence>
<reference evidence="3 4" key="1">
    <citation type="submission" date="2018-08" db="EMBL/GenBank/DDBJ databases">
        <title>Genomic Encyclopedia of Archaeal and Bacterial Type Strains, Phase II (KMG-II): from individual species to whole genera.</title>
        <authorList>
            <person name="Goeker M."/>
        </authorList>
    </citation>
    <scope>NUCLEOTIDE SEQUENCE [LARGE SCALE GENOMIC DNA]</scope>
    <source>
        <strain evidence="3 4">DSM 5002</strain>
    </source>
</reference>
<dbReference type="AlphaFoldDB" id="A0A397QF03"/>
<evidence type="ECO:0000313" key="3">
    <source>
        <dbReference type="EMBL" id="RIA56634.1"/>
    </source>
</evidence>
<dbReference type="OrthoDB" id="5738271at2"/>
<comment type="similarity">
    <text evidence="1">Belongs to the bactofilin family.</text>
</comment>
<evidence type="ECO:0000256" key="2">
    <source>
        <dbReference type="SAM" id="MobiDB-lite"/>
    </source>
</evidence>
<protein>
    <submittedName>
        <fullName evidence="3">Cytoskeletal protein CcmA (Bactofilin family)</fullName>
    </submittedName>
</protein>
<keyword evidence="4" id="KW-1185">Reference proteome</keyword>